<name>A0ABP3VMI3_9BURK</name>
<gene>
    <name evidence="2" type="ORF">GCM10009107_46370</name>
</gene>
<evidence type="ECO:0000313" key="3">
    <source>
        <dbReference type="Proteomes" id="UP001500279"/>
    </source>
</evidence>
<dbReference type="Proteomes" id="UP001500279">
    <property type="component" value="Unassembled WGS sequence"/>
</dbReference>
<evidence type="ECO:0008006" key="4">
    <source>
        <dbReference type="Google" id="ProtNLM"/>
    </source>
</evidence>
<keyword evidence="1" id="KW-0175">Coiled coil</keyword>
<reference evidence="3" key="1">
    <citation type="journal article" date="2019" name="Int. J. Syst. Evol. Microbiol.">
        <title>The Global Catalogue of Microorganisms (GCM) 10K type strain sequencing project: providing services to taxonomists for standard genome sequencing and annotation.</title>
        <authorList>
            <consortium name="The Broad Institute Genomics Platform"/>
            <consortium name="The Broad Institute Genome Sequencing Center for Infectious Disease"/>
            <person name="Wu L."/>
            <person name="Ma J."/>
        </authorList>
    </citation>
    <scope>NUCLEOTIDE SEQUENCE [LARGE SCALE GENOMIC DNA]</scope>
    <source>
        <strain evidence="3">JCM 15503</strain>
    </source>
</reference>
<evidence type="ECO:0000256" key="1">
    <source>
        <dbReference type="SAM" id="Coils"/>
    </source>
</evidence>
<organism evidence="2 3">
    <name type="scientific">Ideonella azotifigens</name>
    <dbReference type="NCBI Taxonomy" id="513160"/>
    <lineage>
        <taxon>Bacteria</taxon>
        <taxon>Pseudomonadati</taxon>
        <taxon>Pseudomonadota</taxon>
        <taxon>Betaproteobacteria</taxon>
        <taxon>Burkholderiales</taxon>
        <taxon>Sphaerotilaceae</taxon>
        <taxon>Ideonella</taxon>
    </lineage>
</organism>
<dbReference type="RefSeq" id="WP_231012267.1">
    <property type="nucleotide sequence ID" value="NZ_BAAAEW010000033.1"/>
</dbReference>
<dbReference type="EMBL" id="BAAAEW010000033">
    <property type="protein sequence ID" value="GAA0762170.1"/>
    <property type="molecule type" value="Genomic_DNA"/>
</dbReference>
<accession>A0ABP3VMI3</accession>
<protein>
    <recommendedName>
        <fullName evidence="4">MSHA biogenesis protein MshJ</fullName>
    </recommendedName>
</protein>
<feature type="coiled-coil region" evidence="1">
    <location>
        <begin position="86"/>
        <end position="113"/>
    </location>
</feature>
<keyword evidence="3" id="KW-1185">Reference proteome</keyword>
<comment type="caution">
    <text evidence="2">The sequence shown here is derived from an EMBL/GenBank/DDBJ whole genome shotgun (WGS) entry which is preliminary data.</text>
</comment>
<proteinExistence type="predicted"/>
<evidence type="ECO:0000313" key="2">
    <source>
        <dbReference type="EMBL" id="GAA0762170.1"/>
    </source>
</evidence>
<sequence length="258" mass="27019">MKTPKRLQKLASRIDAMSLRERAFLFGSLAVVMMAIADQAVIAPSLQQQAGWRSQLQRTQAELAVQREELARLSLPHLPGQLSGATDDAGRKLAQLQRALAEARAAQAGLSAQLQPPEGAHTRVALPELLAEVLQHHRGVTLVRLNTRPSSDGATAKPGGRSLDATALVMAMSPSASAALAPTAAAPLAPAAAPSAPAGLPAWQGAQLSVSGSFADLRAFLIELEHELPGLRWGTLILDADTSPPVMSIQLWLAGSNA</sequence>